<comment type="caution">
    <text evidence="1">The sequence shown here is derived from an EMBL/GenBank/DDBJ whole genome shotgun (WGS) entry which is preliminary data.</text>
</comment>
<protein>
    <submittedName>
        <fullName evidence="1">Uncharacterized protein</fullName>
    </submittedName>
</protein>
<evidence type="ECO:0000313" key="2">
    <source>
        <dbReference type="Proteomes" id="UP001241377"/>
    </source>
</evidence>
<proteinExistence type="predicted"/>
<reference evidence="1" key="1">
    <citation type="submission" date="2023-04" db="EMBL/GenBank/DDBJ databases">
        <title>Draft Genome sequencing of Naganishia species isolated from polar environments using Oxford Nanopore Technology.</title>
        <authorList>
            <person name="Leo P."/>
            <person name="Venkateswaran K."/>
        </authorList>
    </citation>
    <scope>NUCLEOTIDE SEQUENCE</scope>
    <source>
        <strain evidence="1">MNA-CCFEE 5261</strain>
    </source>
</reference>
<keyword evidence="2" id="KW-1185">Reference proteome</keyword>
<organism evidence="1 2">
    <name type="scientific">Naganishia cerealis</name>
    <dbReference type="NCBI Taxonomy" id="610337"/>
    <lineage>
        <taxon>Eukaryota</taxon>
        <taxon>Fungi</taxon>
        <taxon>Dikarya</taxon>
        <taxon>Basidiomycota</taxon>
        <taxon>Agaricomycotina</taxon>
        <taxon>Tremellomycetes</taxon>
        <taxon>Filobasidiales</taxon>
        <taxon>Filobasidiaceae</taxon>
        <taxon>Naganishia</taxon>
    </lineage>
</organism>
<evidence type="ECO:0000313" key="1">
    <source>
        <dbReference type="EMBL" id="KAJ9103397.1"/>
    </source>
</evidence>
<sequence>MSVQLNDKISYGTMSLTWRPEPMSPDDAAEMIHYVVSKHGVKFLNGGEFYGPDNANLKAFQRYFEKYNSPKNKELVVSIKGALDPKTLSPDGSKESIDKSVKNVLAHFPLENRPKILFETARVDKNIPIETTLSYINEYIQQGLLSGVSLSETGGKTVLKALKVANISCVELELSFFTRDILEDGVLKVCSDNNIPIIAYSPVCRGMLTDYAVEHADELYEATRKDMRSWMDRFSEENYRANIAACKKLYDFAHDVKKTSLEALALSWILKVSEAKNLWGIEKVCKIIPIPSGSTKEKADMNFGHLVEITDAEFEELEKIYESTRLQGGRANAHLILNMLV</sequence>
<name>A0ACC2VYC9_9TREE</name>
<dbReference type="Proteomes" id="UP001241377">
    <property type="component" value="Unassembled WGS sequence"/>
</dbReference>
<gene>
    <name evidence="1" type="ORF">QFC19_004345</name>
</gene>
<dbReference type="EMBL" id="JASBWR010000046">
    <property type="protein sequence ID" value="KAJ9103397.1"/>
    <property type="molecule type" value="Genomic_DNA"/>
</dbReference>
<accession>A0ACC2VYC9</accession>